<dbReference type="NCBIfam" id="TIGR03303">
    <property type="entry name" value="OM_YaeT"/>
    <property type="match status" value="1"/>
</dbReference>
<comment type="subunit">
    <text evidence="8">Part of the Bam complex, which is composed of the outer membrane protein BamA, and four lipoproteins BamB, BamC, BamD and BamE.</text>
</comment>
<dbReference type="KEGG" id="wbr:yaeT"/>
<keyword evidence="3 8" id="KW-0812">Transmembrane</keyword>
<evidence type="ECO:0000256" key="7">
    <source>
        <dbReference type="ARBA" id="ARBA00023237"/>
    </source>
</evidence>
<keyword evidence="13" id="KW-1185">Reference proteome</keyword>
<dbReference type="Proteomes" id="UP000000562">
    <property type="component" value="Chromosome"/>
</dbReference>
<dbReference type="HOGENOM" id="CLU_007664_1_0_6"/>
<evidence type="ECO:0000256" key="6">
    <source>
        <dbReference type="ARBA" id="ARBA00023136"/>
    </source>
</evidence>
<dbReference type="InterPro" id="IPR000184">
    <property type="entry name" value="Bac_surfAg_D15"/>
</dbReference>
<keyword evidence="4 8" id="KW-0732">Signal</keyword>
<protein>
    <recommendedName>
        <fullName evidence="8 9">Outer membrane protein assembly factor BamA</fullName>
    </recommendedName>
</protein>
<organism evidence="12 13">
    <name type="scientific">Wigglesworthia glossinidia brevipalpis</name>
    <dbReference type="NCBI Taxonomy" id="36870"/>
    <lineage>
        <taxon>Bacteria</taxon>
        <taxon>Pseudomonadati</taxon>
        <taxon>Pseudomonadota</taxon>
        <taxon>Gammaproteobacteria</taxon>
        <taxon>Enterobacterales</taxon>
        <taxon>Erwiniaceae</taxon>
        <taxon>Wigglesworthia</taxon>
    </lineage>
</organism>
<evidence type="ECO:0000256" key="3">
    <source>
        <dbReference type="ARBA" id="ARBA00022692"/>
    </source>
</evidence>
<feature type="domain" description="POTRA" evidence="11">
    <location>
        <begin position="349"/>
        <end position="421"/>
    </location>
</feature>
<dbReference type="PANTHER" id="PTHR12815">
    <property type="entry name" value="SORTING AND ASSEMBLY MACHINERY SAMM50 PROTEIN FAMILY MEMBER"/>
    <property type="match status" value="1"/>
</dbReference>
<reference evidence="12 13" key="1">
    <citation type="journal article" date="2002" name="Nat. Genet.">
        <title>Genome sequence of the endocellular obligate symbiont of tsetse flies, Wigglesworthia glossinidia.</title>
        <authorList>
            <person name="Akman L."/>
            <person name="Yamashita A."/>
            <person name="Watanabe H."/>
            <person name="Oshima K."/>
            <person name="Shiba T."/>
            <person name="Hattori M."/>
            <person name="Aksoy S."/>
        </authorList>
    </citation>
    <scope>NUCLEOTIDE SEQUENCE [LARGE SCALE GENOMIC DNA]</scope>
</reference>
<comment type="similarity">
    <text evidence="8">Belongs to the BamA family.</text>
</comment>
<keyword evidence="5 8" id="KW-0677">Repeat</keyword>
<keyword evidence="2 8" id="KW-1134">Transmembrane beta strand</keyword>
<evidence type="ECO:0000256" key="5">
    <source>
        <dbReference type="ARBA" id="ARBA00022737"/>
    </source>
</evidence>
<dbReference type="GO" id="GO:1990063">
    <property type="term" value="C:Bam protein complex"/>
    <property type="evidence" value="ECO:0007669"/>
    <property type="project" value="TreeGrafter"/>
</dbReference>
<comment type="function">
    <text evidence="8">Part of the outer membrane protein assembly complex, which is involved in assembly and insertion of beta-barrel proteins into the outer membrane. Constitutes, with BamD, the core component of the assembly machinery.</text>
</comment>
<dbReference type="InterPro" id="IPR010827">
    <property type="entry name" value="BamA/TamA_POTRA"/>
</dbReference>
<dbReference type="InterPro" id="IPR023707">
    <property type="entry name" value="OM_assembly_BamA"/>
</dbReference>
<evidence type="ECO:0000259" key="11">
    <source>
        <dbReference type="Pfam" id="PF07244"/>
    </source>
</evidence>
<dbReference type="HAMAP" id="MF_01430">
    <property type="entry name" value="OM_assembly_BamA"/>
    <property type="match status" value="1"/>
</dbReference>
<dbReference type="GO" id="GO:0051205">
    <property type="term" value="P:protein insertion into membrane"/>
    <property type="evidence" value="ECO:0007669"/>
    <property type="project" value="UniProtKB-UniRule"/>
</dbReference>
<dbReference type="OrthoDB" id="9803054at2"/>
<evidence type="ECO:0000313" key="12">
    <source>
        <dbReference type="EMBL" id="BAC24530.1"/>
    </source>
</evidence>
<dbReference type="Pfam" id="PF01103">
    <property type="entry name" value="Omp85"/>
    <property type="match status" value="1"/>
</dbReference>
<feature type="domain" description="Bacterial surface antigen (D15)" evidence="10">
    <location>
        <begin position="449"/>
        <end position="805"/>
    </location>
</feature>
<feature type="domain" description="POTRA" evidence="11">
    <location>
        <begin position="179"/>
        <end position="266"/>
    </location>
</feature>
<dbReference type="STRING" id="36870.gene:10368884"/>
<evidence type="ECO:0000256" key="9">
    <source>
        <dbReference type="NCBIfam" id="TIGR03303"/>
    </source>
</evidence>
<evidence type="ECO:0000256" key="4">
    <source>
        <dbReference type="ARBA" id="ARBA00022729"/>
    </source>
</evidence>
<feature type="domain" description="POTRA" evidence="11">
    <location>
        <begin position="95"/>
        <end position="174"/>
    </location>
</feature>
<dbReference type="GO" id="GO:0043165">
    <property type="term" value="P:Gram-negative-bacterium-type cell outer membrane assembly"/>
    <property type="evidence" value="ECO:0007669"/>
    <property type="project" value="UniProtKB-UniRule"/>
</dbReference>
<keyword evidence="6 8" id="KW-0472">Membrane</keyword>
<evidence type="ECO:0000256" key="2">
    <source>
        <dbReference type="ARBA" id="ARBA00022452"/>
    </source>
</evidence>
<dbReference type="Pfam" id="PF07244">
    <property type="entry name" value="POTRA"/>
    <property type="match status" value="3"/>
</dbReference>
<comment type="subcellular location">
    <subcellularLocation>
        <location evidence="8">Cell outer membrane</location>
    </subcellularLocation>
    <subcellularLocation>
        <location evidence="1">Membrane</location>
    </subcellularLocation>
</comment>
<evidence type="ECO:0000259" key="10">
    <source>
        <dbReference type="Pfam" id="PF01103"/>
    </source>
</evidence>
<dbReference type="EMBL" id="BA000021">
    <property type="protein sequence ID" value="BAC24530.1"/>
    <property type="molecule type" value="Genomic_DNA"/>
</dbReference>
<evidence type="ECO:0000256" key="1">
    <source>
        <dbReference type="ARBA" id="ARBA00004370"/>
    </source>
</evidence>
<keyword evidence="7 8" id="KW-0998">Cell outer membrane</keyword>
<gene>
    <name evidence="12" type="primary">yaeT</name>
    <name evidence="8" type="synonym">bamA</name>
</gene>
<dbReference type="Gene3D" id="2.40.160.50">
    <property type="entry name" value="membrane protein fhac: a member of the omp85/tpsb transporter family"/>
    <property type="match status" value="1"/>
</dbReference>
<sequence length="805" mass="94708">MLIKKLFLLILIIFSINLSIADVDEKFLVKKIIFKGFKHVNTEHILLKTPIKIGKILTKQDVSESIRILFDSKNFNKIKISYEENNLIIFVEECPIINNIFFSGNISLEKNNIKNILKSKNIKIGNPLYPSASQEIKISLKNIYDYIGKYNSEINVNSINLKNNKVDLNIIIKESDFVLIKEINFIGNNKFSKKNLINKIELCEYNSSLSFFQKCIYQKHKLIKTKNILKNFYFNQGYVDFKINFTKVNIIKEKKFVYIDFYLYEGVRYKISEIIFNGYEVTQDLEDLKKNIINKFYKENDILKIKNLIKKNISKHGYNEPKIFLKIKKSNSNNKIQLLFNVHKGQKLYVNHINFSGNEYTKEHVIRRNLKQLERSTLEISNIYKDISNLNKLNYIEVIDINIKNAPNMENYLDIFYKIKENNIGKINFGIGFGEQNKINFNFKISKKNIFGSGNFIEINGEKNYHHTHAEMFFFNPYIKLNGTHANGKIFFNNFNLNNSYKNNYNLYNYGLSSNIIMPEYKNNIIDFGLEYTHNKAIQMNSHSDIWNYFNDIKKYNSLLSKEKNKTSDFKSDDIFFIFNWNYNTIDKEYFSTSGLFNNINSKFTVPGSGNSYFKILINSKYFIPLSIDNKLIFMMKTNLGYLHKMHRKKIPFYEKFYTGGYDSVRGFYHNTISPKLISEKCEKYKKCIDLNDDYIIGGDILTTSNIELILPTPFIKNQYNNLIRTSLFLDLGNSWNKSSNDNFLIQNEINNVKYIKSDRIRISSGIFLQWISPFGLVSLSYAIPIKKIINDRIEPIQFNIGKIW</sequence>
<evidence type="ECO:0000313" key="13">
    <source>
        <dbReference type="Proteomes" id="UP000000562"/>
    </source>
</evidence>
<name>Q8D2H0_WIGBR</name>
<proteinExistence type="inferred from homology"/>
<dbReference type="AlphaFoldDB" id="Q8D2H0"/>
<dbReference type="PANTHER" id="PTHR12815:SF23">
    <property type="entry name" value="OUTER MEMBRANE PROTEIN ASSEMBLY FACTOR BAMA"/>
    <property type="match status" value="1"/>
</dbReference>
<dbReference type="InterPro" id="IPR039910">
    <property type="entry name" value="D15-like"/>
</dbReference>
<dbReference type="eggNOG" id="COG4775">
    <property type="taxonomic scope" value="Bacteria"/>
</dbReference>
<accession>Q8D2H0</accession>
<evidence type="ECO:0000256" key="8">
    <source>
        <dbReference type="HAMAP-Rule" id="MF_01430"/>
    </source>
</evidence>
<dbReference type="PIRSF" id="PIRSF006076">
    <property type="entry name" value="OM_assembly_OMP85"/>
    <property type="match status" value="1"/>
</dbReference>
<dbReference type="Gene3D" id="3.10.20.310">
    <property type="entry name" value="membrane protein fhac"/>
    <property type="match status" value="4"/>
</dbReference>